<dbReference type="PANTHER" id="PTHR43798">
    <property type="entry name" value="MONOACYLGLYCEROL LIPASE"/>
    <property type="match status" value="1"/>
</dbReference>
<evidence type="ECO:0000313" key="2">
    <source>
        <dbReference type="EMBL" id="SFE65321.1"/>
    </source>
</evidence>
<sequence length="336" mass="36072">MVAATFPHEAHRMSLLLAIGLAATLPATQTSYLPAGEGQRVALHCIAPDGPVRHAALFVHGASFPTMLAAGFEFAPGDSWMGFMARRGFLACGLDFLGFGDASRPPAMDAAADKAEPVTRAPAAAKQIALAVEELRGKRHLDVHLIAHSWGTIPAAEYAAEHPGKLASLTLFGPVVPTGASETAQAKAWWNITAQERYRQLLFEDVLPKGLRLIEPAVTQRWAKAFDASVPHVQGDAPGALRIPAGPSADIPAAQAGTYPYDPASITAPVFAVYGDYDTVVNDSQAAAFLRRFTASPLMWRLRIDHGTHVMHLERYRHSLYRSVAAFIDAAEEARP</sequence>
<dbReference type="STRING" id="500610.SAMN02799615_01431"/>
<organism evidence="2 3">
    <name type="scientific">Dyella marensis</name>
    <dbReference type="NCBI Taxonomy" id="500610"/>
    <lineage>
        <taxon>Bacteria</taxon>
        <taxon>Pseudomonadati</taxon>
        <taxon>Pseudomonadota</taxon>
        <taxon>Gammaproteobacteria</taxon>
        <taxon>Lysobacterales</taxon>
        <taxon>Rhodanobacteraceae</taxon>
        <taxon>Dyella</taxon>
    </lineage>
</organism>
<gene>
    <name evidence="2" type="ORF">SAMN02799615_01431</name>
</gene>
<keyword evidence="3" id="KW-1185">Reference proteome</keyword>
<dbReference type="InterPro" id="IPR050266">
    <property type="entry name" value="AB_hydrolase_sf"/>
</dbReference>
<feature type="domain" description="AB hydrolase-1" evidence="1">
    <location>
        <begin position="78"/>
        <end position="315"/>
    </location>
</feature>
<dbReference type="InterPro" id="IPR029058">
    <property type="entry name" value="AB_hydrolase_fold"/>
</dbReference>
<proteinExistence type="predicted"/>
<keyword evidence="2" id="KW-0378">Hydrolase</keyword>
<dbReference type="Proteomes" id="UP000199477">
    <property type="component" value="Unassembled WGS sequence"/>
</dbReference>
<dbReference type="Gene3D" id="3.40.50.1820">
    <property type="entry name" value="alpha/beta hydrolase"/>
    <property type="match status" value="1"/>
</dbReference>
<dbReference type="InterPro" id="IPR000073">
    <property type="entry name" value="AB_hydrolase_1"/>
</dbReference>
<dbReference type="SUPFAM" id="SSF53474">
    <property type="entry name" value="alpha/beta-Hydrolases"/>
    <property type="match status" value="1"/>
</dbReference>
<dbReference type="Pfam" id="PF00561">
    <property type="entry name" value="Abhydrolase_1"/>
    <property type="match status" value="1"/>
</dbReference>
<dbReference type="GO" id="GO:0046464">
    <property type="term" value="P:acylglycerol catabolic process"/>
    <property type="evidence" value="ECO:0007669"/>
    <property type="project" value="TreeGrafter"/>
</dbReference>
<dbReference type="PANTHER" id="PTHR43798:SF5">
    <property type="entry name" value="MONOACYLGLYCEROL LIPASE ABHD6"/>
    <property type="match status" value="1"/>
</dbReference>
<dbReference type="GO" id="GO:0047372">
    <property type="term" value="F:monoacylglycerol lipase activity"/>
    <property type="evidence" value="ECO:0007669"/>
    <property type="project" value="TreeGrafter"/>
</dbReference>
<protein>
    <submittedName>
        <fullName evidence="2">Lysophospholipase, alpha-beta hydrolase superfamily</fullName>
    </submittedName>
</protein>
<reference evidence="3" key="1">
    <citation type="submission" date="2016-10" db="EMBL/GenBank/DDBJ databases">
        <authorList>
            <person name="Varghese N."/>
            <person name="Submissions S."/>
        </authorList>
    </citation>
    <scope>NUCLEOTIDE SEQUENCE [LARGE SCALE GENOMIC DNA]</scope>
    <source>
        <strain evidence="3">UNC178MFTsu3.1</strain>
    </source>
</reference>
<accession>A0A1I2CAE7</accession>
<evidence type="ECO:0000259" key="1">
    <source>
        <dbReference type="Pfam" id="PF00561"/>
    </source>
</evidence>
<dbReference type="EMBL" id="FONH01000003">
    <property type="protein sequence ID" value="SFE65321.1"/>
    <property type="molecule type" value="Genomic_DNA"/>
</dbReference>
<dbReference type="AlphaFoldDB" id="A0A1I2CAE7"/>
<dbReference type="GO" id="GO:0016020">
    <property type="term" value="C:membrane"/>
    <property type="evidence" value="ECO:0007669"/>
    <property type="project" value="TreeGrafter"/>
</dbReference>
<evidence type="ECO:0000313" key="3">
    <source>
        <dbReference type="Proteomes" id="UP000199477"/>
    </source>
</evidence>
<name>A0A1I2CAE7_9GAMM</name>